<dbReference type="PANTHER" id="PTHR43415:SF3">
    <property type="entry name" value="GNAT-FAMILY ACETYLTRANSFERASE"/>
    <property type="match status" value="1"/>
</dbReference>
<dbReference type="CDD" id="cd04301">
    <property type="entry name" value="NAT_SF"/>
    <property type="match status" value="1"/>
</dbReference>
<dbReference type="SUPFAM" id="SSF55729">
    <property type="entry name" value="Acyl-CoA N-acyltransferases (Nat)"/>
    <property type="match status" value="1"/>
</dbReference>
<dbReference type="Proteomes" id="UP000236497">
    <property type="component" value="Unassembled WGS sequence"/>
</dbReference>
<evidence type="ECO:0000259" key="1">
    <source>
        <dbReference type="PROSITE" id="PS51186"/>
    </source>
</evidence>
<proteinExistence type="predicted"/>
<protein>
    <recommendedName>
        <fullName evidence="1">N-acetyltransferase domain-containing protein</fullName>
    </recommendedName>
</protein>
<dbReference type="GO" id="GO:0016747">
    <property type="term" value="F:acyltransferase activity, transferring groups other than amino-acyl groups"/>
    <property type="evidence" value="ECO:0007669"/>
    <property type="project" value="InterPro"/>
</dbReference>
<name>A0A0H5SH35_HERHM</name>
<feature type="domain" description="N-acetyltransferase" evidence="1">
    <location>
        <begin position="17"/>
        <end position="183"/>
    </location>
</feature>
<gene>
    <name evidence="2" type="ORF">HHT355_1583</name>
</gene>
<keyword evidence="3" id="KW-1185">Reference proteome</keyword>
<reference evidence="2 3" key="1">
    <citation type="submission" date="2015-06" db="EMBL/GenBank/DDBJ databases">
        <authorList>
            <person name="Wibberg Daniel"/>
        </authorList>
    </citation>
    <scope>NUCLEOTIDE SEQUENCE [LARGE SCALE GENOMIC DNA]</scope>
    <source>
        <strain evidence="2 3">T3/55T</strain>
    </source>
</reference>
<dbReference type="OrthoDB" id="948250at2"/>
<dbReference type="AlphaFoldDB" id="A0A0H5SH35"/>
<evidence type="ECO:0000313" key="3">
    <source>
        <dbReference type="Proteomes" id="UP000236497"/>
    </source>
</evidence>
<accession>A0A0H5SH35</accession>
<organism evidence="2 3">
    <name type="scientific">Herbinix hemicellulosilytica</name>
    <dbReference type="NCBI Taxonomy" id="1564487"/>
    <lineage>
        <taxon>Bacteria</taxon>
        <taxon>Bacillati</taxon>
        <taxon>Bacillota</taxon>
        <taxon>Clostridia</taxon>
        <taxon>Lachnospirales</taxon>
        <taxon>Lachnospiraceae</taxon>
        <taxon>Herbinix</taxon>
    </lineage>
</organism>
<evidence type="ECO:0000313" key="2">
    <source>
        <dbReference type="EMBL" id="CRZ34784.1"/>
    </source>
</evidence>
<dbReference type="InterPro" id="IPR016181">
    <property type="entry name" value="Acyl_CoA_acyltransferase"/>
</dbReference>
<dbReference type="Gene3D" id="3.40.630.30">
    <property type="match status" value="1"/>
</dbReference>
<dbReference type="RefSeq" id="WP_103202887.1">
    <property type="nucleotide sequence ID" value="NZ_CVTD020000016.1"/>
</dbReference>
<dbReference type="PANTHER" id="PTHR43415">
    <property type="entry name" value="SPERMIDINE N(1)-ACETYLTRANSFERASE"/>
    <property type="match status" value="1"/>
</dbReference>
<sequence>MVSKLLREVTLKTGEKLILRTPVENDAEALIEYCNQVGGESDNLLYGKNEFHMTVEQEREFIKKQYNNPNSLMVVGFINNSVASIAQISCLPRKRIAHNCEIAISVKKEHWNKGVGSAVMEELIRFAKNHETIRNVHLGVKAGNSKAISLYEKFGFVKVGVHKDYINVNGVYDDLILMELNLNKY</sequence>
<dbReference type="PROSITE" id="PS51186">
    <property type="entry name" value="GNAT"/>
    <property type="match status" value="1"/>
</dbReference>
<dbReference type="Pfam" id="PF00583">
    <property type="entry name" value="Acetyltransf_1"/>
    <property type="match status" value="1"/>
</dbReference>
<dbReference type="EMBL" id="CVTD020000016">
    <property type="protein sequence ID" value="CRZ34784.1"/>
    <property type="molecule type" value="Genomic_DNA"/>
</dbReference>
<dbReference type="InterPro" id="IPR000182">
    <property type="entry name" value="GNAT_dom"/>
</dbReference>